<proteinExistence type="predicted"/>
<name>A0A9P4LI25_9PLEO</name>
<feature type="non-terminal residue" evidence="1">
    <location>
        <position position="1"/>
    </location>
</feature>
<keyword evidence="2" id="KW-1185">Reference proteome</keyword>
<dbReference type="OrthoDB" id="3771398at2759"/>
<feature type="non-terminal residue" evidence="1">
    <location>
        <position position="113"/>
    </location>
</feature>
<comment type="caution">
    <text evidence="1">The sequence shown here is derived from an EMBL/GenBank/DDBJ whole genome shotgun (WGS) entry which is preliminary data.</text>
</comment>
<dbReference type="AlphaFoldDB" id="A0A9P4LI25"/>
<protein>
    <submittedName>
        <fullName evidence="1">Uncharacterized protein</fullName>
    </submittedName>
</protein>
<dbReference type="Proteomes" id="UP000799777">
    <property type="component" value="Unassembled WGS sequence"/>
</dbReference>
<evidence type="ECO:0000313" key="2">
    <source>
        <dbReference type="Proteomes" id="UP000799777"/>
    </source>
</evidence>
<gene>
    <name evidence="1" type="ORF">EK21DRAFT_26232</name>
</gene>
<evidence type="ECO:0000313" key="1">
    <source>
        <dbReference type="EMBL" id="KAF2024704.1"/>
    </source>
</evidence>
<reference evidence="1" key="1">
    <citation type="journal article" date="2020" name="Stud. Mycol.">
        <title>101 Dothideomycetes genomes: a test case for predicting lifestyles and emergence of pathogens.</title>
        <authorList>
            <person name="Haridas S."/>
            <person name="Albert R."/>
            <person name="Binder M."/>
            <person name="Bloem J."/>
            <person name="Labutti K."/>
            <person name="Salamov A."/>
            <person name="Andreopoulos B."/>
            <person name="Baker S."/>
            <person name="Barry K."/>
            <person name="Bills G."/>
            <person name="Bluhm B."/>
            <person name="Cannon C."/>
            <person name="Castanera R."/>
            <person name="Culley D."/>
            <person name="Daum C."/>
            <person name="Ezra D."/>
            <person name="Gonzalez J."/>
            <person name="Henrissat B."/>
            <person name="Kuo A."/>
            <person name="Liang C."/>
            <person name="Lipzen A."/>
            <person name="Lutzoni F."/>
            <person name="Magnuson J."/>
            <person name="Mondo S."/>
            <person name="Nolan M."/>
            <person name="Ohm R."/>
            <person name="Pangilinan J."/>
            <person name="Park H.-J."/>
            <person name="Ramirez L."/>
            <person name="Alfaro M."/>
            <person name="Sun H."/>
            <person name="Tritt A."/>
            <person name="Yoshinaga Y."/>
            <person name="Zwiers L.-H."/>
            <person name="Turgeon B."/>
            <person name="Goodwin S."/>
            <person name="Spatafora J."/>
            <person name="Crous P."/>
            <person name="Grigoriev I."/>
        </authorList>
    </citation>
    <scope>NUCLEOTIDE SEQUENCE</scope>
    <source>
        <strain evidence="1">CBS 110217</strain>
    </source>
</reference>
<dbReference type="EMBL" id="ML978286">
    <property type="protein sequence ID" value="KAF2024704.1"/>
    <property type="molecule type" value="Genomic_DNA"/>
</dbReference>
<accession>A0A9P4LI25</accession>
<sequence>LDPATDIHICNNPAEFYWKAPAADDDIVLAGASDTPIEAWGEVTIPLLTPSGIKTTTLKRVALILSFFTSLVSLWRLRLSDIHFDSGRNVLYRAGTPREDIANLTQLGGYWLV</sequence>
<organism evidence="1 2">
    <name type="scientific">Setomelanomma holmii</name>
    <dbReference type="NCBI Taxonomy" id="210430"/>
    <lineage>
        <taxon>Eukaryota</taxon>
        <taxon>Fungi</taxon>
        <taxon>Dikarya</taxon>
        <taxon>Ascomycota</taxon>
        <taxon>Pezizomycotina</taxon>
        <taxon>Dothideomycetes</taxon>
        <taxon>Pleosporomycetidae</taxon>
        <taxon>Pleosporales</taxon>
        <taxon>Pleosporineae</taxon>
        <taxon>Phaeosphaeriaceae</taxon>
        <taxon>Setomelanomma</taxon>
    </lineage>
</organism>